<evidence type="ECO:0000313" key="3">
    <source>
        <dbReference type="Proteomes" id="UP001190700"/>
    </source>
</evidence>
<proteinExistence type="predicted"/>
<keyword evidence="3" id="KW-1185">Reference proteome</keyword>
<accession>A0AAE0GEP4</accession>
<evidence type="ECO:0000313" key="2">
    <source>
        <dbReference type="EMBL" id="KAK3276865.1"/>
    </source>
</evidence>
<dbReference type="EMBL" id="LGRX02006348">
    <property type="protein sequence ID" value="KAK3276865.1"/>
    <property type="molecule type" value="Genomic_DNA"/>
</dbReference>
<feature type="compositionally biased region" description="Basic and acidic residues" evidence="1">
    <location>
        <begin position="102"/>
        <end position="115"/>
    </location>
</feature>
<dbReference type="AlphaFoldDB" id="A0AAE0GEP4"/>
<comment type="caution">
    <text evidence="2">The sequence shown here is derived from an EMBL/GenBank/DDBJ whole genome shotgun (WGS) entry which is preliminary data.</text>
</comment>
<organism evidence="2 3">
    <name type="scientific">Cymbomonas tetramitiformis</name>
    <dbReference type="NCBI Taxonomy" id="36881"/>
    <lineage>
        <taxon>Eukaryota</taxon>
        <taxon>Viridiplantae</taxon>
        <taxon>Chlorophyta</taxon>
        <taxon>Pyramimonadophyceae</taxon>
        <taxon>Pyramimonadales</taxon>
        <taxon>Pyramimonadaceae</taxon>
        <taxon>Cymbomonas</taxon>
    </lineage>
</organism>
<gene>
    <name evidence="2" type="ORF">CYMTET_15091</name>
</gene>
<dbReference type="Proteomes" id="UP001190700">
    <property type="component" value="Unassembled WGS sequence"/>
</dbReference>
<protein>
    <submittedName>
        <fullName evidence="2">Uncharacterized protein</fullName>
    </submittedName>
</protein>
<name>A0AAE0GEP4_9CHLO</name>
<reference evidence="2 3" key="1">
    <citation type="journal article" date="2015" name="Genome Biol. Evol.">
        <title>Comparative Genomics of a Bacterivorous Green Alga Reveals Evolutionary Causalities and Consequences of Phago-Mixotrophic Mode of Nutrition.</title>
        <authorList>
            <person name="Burns J.A."/>
            <person name="Paasch A."/>
            <person name="Narechania A."/>
            <person name="Kim E."/>
        </authorList>
    </citation>
    <scope>NUCLEOTIDE SEQUENCE [LARGE SCALE GENOMIC DNA]</scope>
    <source>
        <strain evidence="2 3">PLY_AMNH</strain>
    </source>
</reference>
<feature type="compositionally biased region" description="Basic and acidic residues" evidence="1">
    <location>
        <begin position="124"/>
        <end position="141"/>
    </location>
</feature>
<evidence type="ECO:0000256" key="1">
    <source>
        <dbReference type="SAM" id="MobiDB-lite"/>
    </source>
</evidence>
<feature type="region of interest" description="Disordered" evidence="1">
    <location>
        <begin position="19"/>
        <end position="39"/>
    </location>
</feature>
<sequence>MSWGRDSQRVLKVAAETMALSSSPVPEEPEVEDTEQASKWRRVRQVLEDKESGNPLISAYRMKFHVELESQIKHKDPNGQKQLGRMSRLEDVLQEHKRKSREKQQRSGERLKTAENSHAASTMRLERQLESAQREWGSADRRDDQLVSLQKELKQAQTKLKRSASTTQSLKGKLRWVSTRITPTMVKTFVDKRLRPGKSFWSFQVMQESATLRNLGLSANVIPKVCTSVQFAYMHVQRSITSLIELLE</sequence>
<feature type="region of interest" description="Disordered" evidence="1">
    <location>
        <begin position="93"/>
        <end position="141"/>
    </location>
</feature>